<organism evidence="2 3">
    <name type="scientific">Platysternon megacephalum</name>
    <name type="common">big-headed turtle</name>
    <dbReference type="NCBI Taxonomy" id="55544"/>
    <lineage>
        <taxon>Eukaryota</taxon>
        <taxon>Metazoa</taxon>
        <taxon>Chordata</taxon>
        <taxon>Craniata</taxon>
        <taxon>Vertebrata</taxon>
        <taxon>Euteleostomi</taxon>
        <taxon>Archelosauria</taxon>
        <taxon>Testudinata</taxon>
        <taxon>Testudines</taxon>
        <taxon>Cryptodira</taxon>
        <taxon>Durocryptodira</taxon>
        <taxon>Testudinoidea</taxon>
        <taxon>Platysternidae</taxon>
        <taxon>Platysternon</taxon>
    </lineage>
</organism>
<comment type="caution">
    <text evidence="2">The sequence shown here is derived from an EMBL/GenBank/DDBJ whole genome shotgun (WGS) entry which is preliminary data.</text>
</comment>
<keyword evidence="3" id="KW-1185">Reference proteome</keyword>
<dbReference type="STRING" id="55544.A0A4D9DR95"/>
<dbReference type="InterPro" id="IPR043136">
    <property type="entry name" value="B30.2/SPRY_sf"/>
</dbReference>
<dbReference type="InterPro" id="IPR006574">
    <property type="entry name" value="PRY"/>
</dbReference>
<dbReference type="PRINTS" id="PR01407">
    <property type="entry name" value="BUTYPHLNCDUF"/>
</dbReference>
<dbReference type="OrthoDB" id="9426522at2759"/>
<dbReference type="AlphaFoldDB" id="A0A4D9DR95"/>
<dbReference type="SMART" id="SM00589">
    <property type="entry name" value="PRY"/>
    <property type="match status" value="1"/>
</dbReference>
<evidence type="ECO:0000259" key="1">
    <source>
        <dbReference type="PROSITE" id="PS50188"/>
    </source>
</evidence>
<evidence type="ECO:0000313" key="3">
    <source>
        <dbReference type="Proteomes" id="UP000297703"/>
    </source>
</evidence>
<gene>
    <name evidence="2" type="ORF">DR999_PMT20229</name>
</gene>
<accession>A0A4D9DR95</accession>
<dbReference type="EMBL" id="QXTE01000450">
    <property type="protein sequence ID" value="TFJ97899.1"/>
    <property type="molecule type" value="Genomic_DNA"/>
</dbReference>
<dbReference type="Proteomes" id="UP000297703">
    <property type="component" value="Unassembled WGS sequence"/>
</dbReference>
<dbReference type="PROSITE" id="PS50188">
    <property type="entry name" value="B302_SPRY"/>
    <property type="match status" value="1"/>
</dbReference>
<evidence type="ECO:0000313" key="2">
    <source>
        <dbReference type="EMBL" id="TFJ97899.1"/>
    </source>
</evidence>
<protein>
    <submittedName>
        <fullName evidence="2">Neuralized-like protein 4</fullName>
    </submittedName>
</protein>
<dbReference type="InterPro" id="IPR003879">
    <property type="entry name" value="Butyrophylin_SPRY"/>
</dbReference>
<name>A0A4D9DR95_9SAUR</name>
<dbReference type="PANTHER" id="PTHR24103">
    <property type="entry name" value="E3 UBIQUITIN-PROTEIN LIGASE TRIM"/>
    <property type="match status" value="1"/>
</dbReference>
<dbReference type="InterPro" id="IPR013320">
    <property type="entry name" value="ConA-like_dom_sf"/>
</dbReference>
<feature type="domain" description="B30.2/SPRY" evidence="1">
    <location>
        <begin position="64"/>
        <end position="155"/>
    </location>
</feature>
<dbReference type="Gene3D" id="2.60.120.920">
    <property type="match status" value="1"/>
</dbReference>
<sequence>MEGKGQKPGSEFLQKNVKLFLSRCEKGKFQQPVEIFPELEKRLSNFSQKSIALMEALRKFKDTLPSELKTKRGGSLGAHMQANVTLDPDTAHPDLVLSEDQKSVRCGHAQQDLLNNPERFDTELCVLGCEGFTSGRHSWEVEGAVTQWRKPETED</sequence>
<reference evidence="2 3" key="2">
    <citation type="submission" date="2019-04" db="EMBL/GenBank/DDBJ databases">
        <title>The genome sequence of big-headed turtle.</title>
        <authorList>
            <person name="Gong S."/>
        </authorList>
    </citation>
    <scope>NUCLEOTIDE SEQUENCE [LARGE SCALE GENOMIC DNA]</scope>
    <source>
        <strain evidence="2">DO16091913</strain>
        <tissue evidence="2">Muscle</tissue>
    </source>
</reference>
<dbReference type="Pfam" id="PF13765">
    <property type="entry name" value="PRY"/>
    <property type="match status" value="1"/>
</dbReference>
<reference evidence="2 3" key="1">
    <citation type="submission" date="2019-04" db="EMBL/GenBank/DDBJ databases">
        <title>Draft genome of the big-headed turtle Platysternon megacephalum.</title>
        <authorList>
            <person name="Gong S."/>
        </authorList>
    </citation>
    <scope>NUCLEOTIDE SEQUENCE [LARGE SCALE GENOMIC DNA]</scope>
    <source>
        <strain evidence="2">DO16091913</strain>
        <tissue evidence="2">Muscle</tissue>
    </source>
</reference>
<proteinExistence type="predicted"/>
<dbReference type="SUPFAM" id="SSF49899">
    <property type="entry name" value="Concanavalin A-like lectins/glucanases"/>
    <property type="match status" value="1"/>
</dbReference>
<dbReference type="InterPro" id="IPR050143">
    <property type="entry name" value="TRIM/RBCC"/>
</dbReference>
<dbReference type="InterPro" id="IPR001870">
    <property type="entry name" value="B30.2/SPRY"/>
</dbReference>